<dbReference type="InterPro" id="IPR025184">
    <property type="entry name" value="AadA_C"/>
</dbReference>
<keyword evidence="7" id="KW-1185">Reference proteome</keyword>
<dbReference type="InterPro" id="IPR043519">
    <property type="entry name" value="NT_sf"/>
</dbReference>
<evidence type="ECO:0000256" key="2">
    <source>
        <dbReference type="ARBA" id="ARBA00023251"/>
    </source>
</evidence>
<dbReference type="PIRSF" id="PIRSF000819">
    <property type="entry name" value="Streptomycin_3-adenylyltransf"/>
    <property type="match status" value="1"/>
</dbReference>
<evidence type="ECO:0000256" key="1">
    <source>
        <dbReference type="ARBA" id="ARBA00022679"/>
    </source>
</evidence>
<dbReference type="Pfam" id="PF01909">
    <property type="entry name" value="NTP_transf_2"/>
    <property type="match status" value="1"/>
</dbReference>
<dbReference type="GO" id="GO:0070566">
    <property type="term" value="F:adenylyltransferase activity"/>
    <property type="evidence" value="ECO:0007669"/>
    <property type="project" value="InterPro"/>
</dbReference>
<dbReference type="OrthoDB" id="5643411at2"/>
<reference evidence="6 7" key="1">
    <citation type="submission" date="2018-11" db="EMBL/GenBank/DDBJ databases">
        <title>Genomic Encyclopedia of Type Strains, Phase IV (KMG-IV): sequencing the most valuable type-strain genomes for metagenomic binning, comparative biology and taxonomic classification.</title>
        <authorList>
            <person name="Goeker M."/>
        </authorList>
    </citation>
    <scope>NUCLEOTIDE SEQUENCE [LARGE SCALE GENOMIC DNA]</scope>
    <source>
        <strain evidence="6 7">DSM 26537</strain>
    </source>
</reference>
<comment type="caution">
    <text evidence="6">The sequence shown here is derived from an EMBL/GenBank/DDBJ whole genome shotgun (WGS) entry which is preliminary data.</text>
</comment>
<dbReference type="InterPro" id="IPR024172">
    <property type="entry name" value="AadA/Aad9"/>
</dbReference>
<evidence type="ECO:0000256" key="3">
    <source>
        <dbReference type="ARBA" id="ARBA00047831"/>
    </source>
</evidence>
<feature type="domain" description="Polymerase nucleotidyl transferase" evidence="4">
    <location>
        <begin position="22"/>
        <end position="69"/>
    </location>
</feature>
<evidence type="ECO:0000259" key="4">
    <source>
        <dbReference type="Pfam" id="PF01909"/>
    </source>
</evidence>
<dbReference type="CDD" id="cd05403">
    <property type="entry name" value="NT_KNTase_like"/>
    <property type="match status" value="1"/>
</dbReference>
<keyword evidence="6" id="KW-0548">Nucleotidyltransferase</keyword>
<organism evidence="6 7">
    <name type="scientific">Mobilisporobacter senegalensis</name>
    <dbReference type="NCBI Taxonomy" id="1329262"/>
    <lineage>
        <taxon>Bacteria</taxon>
        <taxon>Bacillati</taxon>
        <taxon>Bacillota</taxon>
        <taxon>Clostridia</taxon>
        <taxon>Lachnospirales</taxon>
        <taxon>Lachnospiraceae</taxon>
        <taxon>Mobilisporobacter</taxon>
    </lineage>
</organism>
<feature type="domain" description="Adenylyltransferase AadA C-terminal" evidence="5">
    <location>
        <begin position="147"/>
        <end position="245"/>
    </location>
</feature>
<dbReference type="Proteomes" id="UP000273083">
    <property type="component" value="Unassembled WGS sequence"/>
</dbReference>
<dbReference type="Gene3D" id="3.30.460.10">
    <property type="entry name" value="Beta Polymerase, domain 2"/>
    <property type="match status" value="1"/>
</dbReference>
<dbReference type="EMBL" id="RJVG01000003">
    <property type="protein sequence ID" value="ROR29226.1"/>
    <property type="molecule type" value="Genomic_DNA"/>
</dbReference>
<keyword evidence="1 6" id="KW-0808">Transferase</keyword>
<accession>A0A3N1XRF6</accession>
<dbReference type="RefSeq" id="WP_123608676.1">
    <property type="nucleotide sequence ID" value="NZ_RJVG01000003.1"/>
</dbReference>
<dbReference type="Pfam" id="PF13427">
    <property type="entry name" value="AadA_C"/>
    <property type="match status" value="1"/>
</dbReference>
<dbReference type="InterPro" id="IPR002934">
    <property type="entry name" value="Polymerase_NTP_transf_dom"/>
</dbReference>
<dbReference type="GO" id="GO:0046677">
    <property type="term" value="P:response to antibiotic"/>
    <property type="evidence" value="ECO:0007669"/>
    <property type="project" value="UniProtKB-KW"/>
</dbReference>
<evidence type="ECO:0000313" key="6">
    <source>
        <dbReference type="EMBL" id="ROR29226.1"/>
    </source>
</evidence>
<keyword evidence="2" id="KW-0046">Antibiotic resistance</keyword>
<dbReference type="SUPFAM" id="SSF81301">
    <property type="entry name" value="Nucleotidyltransferase"/>
    <property type="match status" value="1"/>
</dbReference>
<evidence type="ECO:0000313" key="7">
    <source>
        <dbReference type="Proteomes" id="UP000273083"/>
    </source>
</evidence>
<evidence type="ECO:0000259" key="5">
    <source>
        <dbReference type="Pfam" id="PF13427"/>
    </source>
</evidence>
<gene>
    <name evidence="6" type="ORF">EDD66_103162</name>
</gene>
<name>A0A3N1XRF6_9FIRM</name>
<sequence length="257" mass="30020">MLYQNVIDEFIDMSKEIIGYKLTGIYLHGSMAMNCFNPEKSDIDLLIVIENDITHVQKMEFMKQTVKLNEQAPGKGLEISIVKREYCKPFVYPTPFELHFSPIHLEWFRDNPENYVENMKGEDKDLAAHFTIINRYGIMLYGEQIENIFGEVSKKDYVESVWFDVEDAREDIANEPMNMTLNLCRVLALLKEDLCLSKQKGGEWGIAHMPERYHSLILQALDCYKTNQIMQEDIEIVGQFADEMLTIIRSEKEQIEK</sequence>
<dbReference type="AlphaFoldDB" id="A0A3N1XRF6"/>
<proteinExistence type="predicted"/>
<protein>
    <submittedName>
        <fullName evidence="6">Streptomycin 3'-adenylyltransferase</fullName>
    </submittedName>
</protein>
<comment type="catalytic activity">
    <reaction evidence="3">
        <text>spectinomycin + ATP = 9-O-adenylylspectinomycin + diphosphate</text>
        <dbReference type="Rhea" id="RHEA:63228"/>
        <dbReference type="ChEBI" id="CHEBI:30616"/>
        <dbReference type="ChEBI" id="CHEBI:33019"/>
        <dbReference type="ChEBI" id="CHEBI:146260"/>
        <dbReference type="ChEBI" id="CHEBI:146261"/>
    </reaction>
</comment>